<dbReference type="CDD" id="cd16667">
    <property type="entry name" value="RING-H2_RNF126-like"/>
    <property type="match status" value="1"/>
</dbReference>
<dbReference type="GO" id="GO:0005737">
    <property type="term" value="C:cytoplasm"/>
    <property type="evidence" value="ECO:0007669"/>
    <property type="project" value="TreeGrafter"/>
</dbReference>
<proteinExistence type="predicted"/>
<dbReference type="PROSITE" id="PS50089">
    <property type="entry name" value="ZF_RING_2"/>
    <property type="match status" value="1"/>
</dbReference>
<feature type="compositionally biased region" description="Basic and acidic residues" evidence="9">
    <location>
        <begin position="114"/>
        <end position="132"/>
    </location>
</feature>
<dbReference type="Proteomes" id="UP000238479">
    <property type="component" value="Chromosome 6"/>
</dbReference>
<evidence type="ECO:0000259" key="10">
    <source>
        <dbReference type="PROSITE" id="PS50089"/>
    </source>
</evidence>
<dbReference type="SUPFAM" id="SSF57850">
    <property type="entry name" value="RING/U-box"/>
    <property type="match status" value="1"/>
</dbReference>
<evidence type="ECO:0000256" key="5">
    <source>
        <dbReference type="ARBA" id="ARBA00022771"/>
    </source>
</evidence>
<feature type="region of interest" description="Disordered" evidence="9">
    <location>
        <begin position="152"/>
        <end position="172"/>
    </location>
</feature>
<dbReference type="PANTHER" id="PTHR15710:SF18">
    <property type="entry name" value="RING-TYPE E3 UBIQUITIN TRANSFERASE"/>
    <property type="match status" value="1"/>
</dbReference>
<feature type="region of interest" description="Disordered" evidence="9">
    <location>
        <begin position="95"/>
        <end position="138"/>
    </location>
</feature>
<keyword evidence="7" id="KW-0862">Zinc</keyword>
<reference evidence="11 12" key="1">
    <citation type="journal article" date="2018" name="Nat. Genet.">
        <title>The Rosa genome provides new insights in the design of modern roses.</title>
        <authorList>
            <person name="Bendahmane M."/>
        </authorList>
    </citation>
    <scope>NUCLEOTIDE SEQUENCE [LARGE SCALE GENOMIC DNA]</scope>
    <source>
        <strain evidence="12">cv. Old Blush</strain>
    </source>
</reference>
<comment type="caution">
    <text evidence="11">The sequence shown here is derived from an EMBL/GenBank/DDBJ whole genome shotgun (WGS) entry which is preliminary data.</text>
</comment>
<dbReference type="EC" id="2.3.2.27" evidence="2"/>
<dbReference type="GO" id="GO:0016567">
    <property type="term" value="P:protein ubiquitination"/>
    <property type="evidence" value="ECO:0007669"/>
    <property type="project" value="TreeGrafter"/>
</dbReference>
<keyword evidence="6" id="KW-0833">Ubl conjugation pathway</keyword>
<dbReference type="FunFam" id="3.30.40.10:FF:000022">
    <property type="entry name" value="E3 ubiquitin-protein ligase RING1-like"/>
    <property type="match status" value="1"/>
</dbReference>
<evidence type="ECO:0000256" key="2">
    <source>
        <dbReference type="ARBA" id="ARBA00012483"/>
    </source>
</evidence>
<evidence type="ECO:0000256" key="6">
    <source>
        <dbReference type="ARBA" id="ARBA00022786"/>
    </source>
</evidence>
<dbReference type="InterPro" id="IPR039525">
    <property type="entry name" value="RNF126-like_zinc-ribbon"/>
</dbReference>
<evidence type="ECO:0000256" key="3">
    <source>
        <dbReference type="ARBA" id="ARBA00022679"/>
    </source>
</evidence>
<dbReference type="OMA" id="DAWEHGR"/>
<accession>A0A2P6PX59</accession>
<dbReference type="InterPro" id="IPR001841">
    <property type="entry name" value="Znf_RING"/>
</dbReference>
<dbReference type="AlphaFoldDB" id="A0A2P6PX59"/>
<keyword evidence="11" id="KW-0012">Acyltransferase</keyword>
<keyword evidence="5 8" id="KW-0863">Zinc-finger</keyword>
<comment type="catalytic activity">
    <reaction evidence="1">
        <text>S-ubiquitinyl-[E2 ubiquitin-conjugating enzyme]-L-cysteine + [acceptor protein]-L-lysine = [E2 ubiquitin-conjugating enzyme]-L-cysteine + N(6)-ubiquitinyl-[acceptor protein]-L-lysine.</text>
        <dbReference type="EC" id="2.3.2.27"/>
    </reaction>
</comment>
<keyword evidence="11" id="KW-0436">Ligase</keyword>
<feature type="domain" description="RING-type" evidence="10">
    <location>
        <begin position="223"/>
        <end position="264"/>
    </location>
</feature>
<evidence type="ECO:0000256" key="1">
    <source>
        <dbReference type="ARBA" id="ARBA00000900"/>
    </source>
</evidence>
<evidence type="ECO:0000256" key="8">
    <source>
        <dbReference type="PROSITE-ProRule" id="PRU00175"/>
    </source>
</evidence>
<sequence length="325" mass="37224">MSLSPPRHENNSEARPIYQVYWCYQCQRQVRISSTPDPVVCPRCFGQFLVEMDTTFRPSRRFIDFTDFESTSEALLLEALSLMLDPSIRLFDRGALQSEPETRRSRPSRRRRNRSFDDDIERGDPTHPELGTRNRPGTWIIVRPIDDDPIQPFRRSRDNQNPAFPVPRGVDPGNYLFGPGLQGLIEELTQNDRPGPPPLPEPAINSIPTVRISEAHLSNDPNCPICMEEFKVGGEARELPCKHIYHDECIVPWLRLHNSCPVCRVEIPISTDEESEGSNSGGGRRGRRGMRWSRLGSLWPFRRRYRRIPVQGGNDDDHGDTSRVG</sequence>
<name>A0A2P6PX59_ROSCH</name>
<dbReference type="GO" id="GO:0008270">
    <property type="term" value="F:zinc ion binding"/>
    <property type="evidence" value="ECO:0007669"/>
    <property type="project" value="UniProtKB-KW"/>
</dbReference>
<keyword evidence="12" id="KW-1185">Reference proteome</keyword>
<protein>
    <recommendedName>
        <fullName evidence="2">RING-type E3 ubiquitin transferase</fullName>
        <ecNumber evidence="2">2.3.2.27</ecNumber>
    </recommendedName>
</protein>
<dbReference type="Pfam" id="PF14369">
    <property type="entry name" value="Zn_ribbon_19"/>
    <property type="match status" value="1"/>
</dbReference>
<dbReference type="GO" id="GO:0061630">
    <property type="term" value="F:ubiquitin protein ligase activity"/>
    <property type="evidence" value="ECO:0007669"/>
    <property type="project" value="UniProtKB-EC"/>
</dbReference>
<organism evidence="11 12">
    <name type="scientific">Rosa chinensis</name>
    <name type="common">China rose</name>
    <dbReference type="NCBI Taxonomy" id="74649"/>
    <lineage>
        <taxon>Eukaryota</taxon>
        <taxon>Viridiplantae</taxon>
        <taxon>Streptophyta</taxon>
        <taxon>Embryophyta</taxon>
        <taxon>Tracheophyta</taxon>
        <taxon>Spermatophyta</taxon>
        <taxon>Magnoliopsida</taxon>
        <taxon>eudicotyledons</taxon>
        <taxon>Gunneridae</taxon>
        <taxon>Pentapetalae</taxon>
        <taxon>rosids</taxon>
        <taxon>fabids</taxon>
        <taxon>Rosales</taxon>
        <taxon>Rosaceae</taxon>
        <taxon>Rosoideae</taxon>
        <taxon>Rosoideae incertae sedis</taxon>
        <taxon>Rosa</taxon>
    </lineage>
</organism>
<evidence type="ECO:0000256" key="9">
    <source>
        <dbReference type="SAM" id="MobiDB-lite"/>
    </source>
</evidence>
<evidence type="ECO:0000256" key="7">
    <source>
        <dbReference type="ARBA" id="ARBA00022833"/>
    </source>
</evidence>
<keyword evidence="3 11" id="KW-0808">Transferase</keyword>
<evidence type="ECO:0000313" key="12">
    <source>
        <dbReference type="Proteomes" id="UP000238479"/>
    </source>
</evidence>
<gene>
    <name evidence="11" type="ORF">RchiOBHm_Chr6g0295451</name>
</gene>
<evidence type="ECO:0000313" key="11">
    <source>
        <dbReference type="EMBL" id="PRQ26513.1"/>
    </source>
</evidence>
<dbReference type="Gene3D" id="3.30.40.10">
    <property type="entry name" value="Zinc/RING finger domain, C3HC4 (zinc finger)"/>
    <property type="match status" value="1"/>
</dbReference>
<dbReference type="GO" id="GO:0016874">
    <property type="term" value="F:ligase activity"/>
    <property type="evidence" value="ECO:0007669"/>
    <property type="project" value="UniProtKB-KW"/>
</dbReference>
<dbReference type="Pfam" id="PF13639">
    <property type="entry name" value="zf-RING_2"/>
    <property type="match status" value="1"/>
</dbReference>
<dbReference type="SMART" id="SM00184">
    <property type="entry name" value="RING"/>
    <property type="match status" value="1"/>
</dbReference>
<evidence type="ECO:0000256" key="4">
    <source>
        <dbReference type="ARBA" id="ARBA00022723"/>
    </source>
</evidence>
<dbReference type="InterPro" id="IPR013083">
    <property type="entry name" value="Znf_RING/FYVE/PHD"/>
</dbReference>
<dbReference type="Gramene" id="PRQ26513">
    <property type="protein sequence ID" value="PRQ26513"/>
    <property type="gene ID" value="RchiOBHm_Chr6g0295451"/>
</dbReference>
<dbReference type="EMBL" id="PDCK01000044">
    <property type="protein sequence ID" value="PRQ26513.1"/>
    <property type="molecule type" value="Genomic_DNA"/>
</dbReference>
<keyword evidence="4" id="KW-0479">Metal-binding</keyword>
<dbReference type="PANTHER" id="PTHR15710">
    <property type="entry name" value="E3 UBIQUITIN-PROTEIN LIGASE PRAJA"/>
    <property type="match status" value="1"/>
</dbReference>